<dbReference type="EMBL" id="VCQV01000010">
    <property type="protein sequence ID" value="TWP36659.1"/>
    <property type="molecule type" value="Genomic_DNA"/>
</dbReference>
<proteinExistence type="predicted"/>
<dbReference type="OrthoDB" id="9795306at2"/>
<organism evidence="1 2">
    <name type="scientific">Leekyejoonella antrihumi</name>
    <dbReference type="NCBI Taxonomy" id="1660198"/>
    <lineage>
        <taxon>Bacteria</taxon>
        <taxon>Bacillati</taxon>
        <taxon>Actinomycetota</taxon>
        <taxon>Actinomycetes</taxon>
        <taxon>Micrococcales</taxon>
        <taxon>Dermacoccaceae</taxon>
        <taxon>Leekyejoonella</taxon>
    </lineage>
</organism>
<dbReference type="Proteomes" id="UP000320244">
    <property type="component" value="Unassembled WGS sequence"/>
</dbReference>
<dbReference type="Gene3D" id="3.30.720.120">
    <property type="match status" value="1"/>
</dbReference>
<protein>
    <recommendedName>
        <fullName evidence="3">VOC family protein</fullName>
    </recommendedName>
</protein>
<accession>A0A563E2Y1</accession>
<dbReference type="AlphaFoldDB" id="A0A563E2Y1"/>
<comment type="caution">
    <text evidence="1">The sequence shown here is derived from an EMBL/GenBank/DDBJ whole genome shotgun (WGS) entry which is preliminary data.</text>
</comment>
<dbReference type="SUPFAM" id="SSF54593">
    <property type="entry name" value="Glyoxalase/Bleomycin resistance protein/Dihydroxybiphenyl dioxygenase"/>
    <property type="match status" value="1"/>
</dbReference>
<evidence type="ECO:0000313" key="1">
    <source>
        <dbReference type="EMBL" id="TWP36659.1"/>
    </source>
</evidence>
<gene>
    <name evidence="1" type="ORF">FGL98_09390</name>
</gene>
<reference evidence="1 2" key="1">
    <citation type="submission" date="2019-05" db="EMBL/GenBank/DDBJ databases">
        <authorList>
            <person name="Lee S.D."/>
        </authorList>
    </citation>
    <scope>NUCLEOTIDE SEQUENCE [LARGE SCALE GENOMIC DNA]</scope>
    <source>
        <strain evidence="1 2">C5-26</strain>
    </source>
</reference>
<sequence>MSELTAYLCVAATKAAIDWYQKVFGATVGCEPIFMDDGDLGHVELIIGGARLMISDEFAVAGVAAPDPNHGSPVSLLEWRPVSI</sequence>
<dbReference type="InterPro" id="IPR029068">
    <property type="entry name" value="Glyas_Bleomycin-R_OHBP_Dase"/>
</dbReference>
<keyword evidence="2" id="KW-1185">Reference proteome</keyword>
<reference evidence="1 2" key="2">
    <citation type="submission" date="2019-08" db="EMBL/GenBank/DDBJ databases">
        <title>Jejuicoccus antrihumi gen. nov., sp. nov., a new member of the family Dermacoccaceae isolated from a cave.</title>
        <authorList>
            <person name="Schumann P."/>
            <person name="Kim I.S."/>
        </authorList>
    </citation>
    <scope>NUCLEOTIDE SEQUENCE [LARGE SCALE GENOMIC DNA]</scope>
    <source>
        <strain evidence="1 2">C5-26</strain>
    </source>
</reference>
<evidence type="ECO:0000313" key="2">
    <source>
        <dbReference type="Proteomes" id="UP000320244"/>
    </source>
</evidence>
<evidence type="ECO:0008006" key="3">
    <source>
        <dbReference type="Google" id="ProtNLM"/>
    </source>
</evidence>
<dbReference type="RefSeq" id="WP_146316500.1">
    <property type="nucleotide sequence ID" value="NZ_VCQV01000010.1"/>
</dbReference>
<name>A0A563E2Y1_9MICO</name>